<evidence type="ECO:0000313" key="4">
    <source>
        <dbReference type="Proteomes" id="UP000799750"/>
    </source>
</evidence>
<dbReference type="Proteomes" id="UP000799750">
    <property type="component" value="Unassembled WGS sequence"/>
</dbReference>
<evidence type="ECO:0000259" key="2">
    <source>
        <dbReference type="PROSITE" id="PS51762"/>
    </source>
</evidence>
<dbReference type="PANTHER" id="PTHR10963:SF24">
    <property type="entry name" value="GLYCOSIDASE C21B10.07-RELATED"/>
    <property type="match status" value="1"/>
</dbReference>
<name>A0A6A6RAN3_9PEZI</name>
<accession>A0A6A6RAN3</accession>
<sequence>MRSIITVTSTAGLLLGSFVPAQARKHHHSHPHWVHPSYSTPNTSTLHATGSASSGFDSAPTGFVPAPLSSTSTPIVYTSVLPVSAPSPSAPSPSVYTSSSSIFTSSSSPSAAAAAPTPSKSISSESALGYAIAASWDATNFFDNFKFFTDTDPTSGFVKYVDETTAKSDGLAKYQNNQVYLGVDTSSKDASSGRDSVRLESKTAFNNGLLIGDFEHMPGGACGIWPAFWVINNDGNLPYTEIDIVEGVALQDHDDISMYTGPACTMAVRNAAELGTSPNFDCNLDDGGCHITGPTGTFGDSFNSHKGGVWALQVESDGIRIWQFPRDSIPSDITSGNPDPSTWSAAILDWQPASCDMSTAFASMTTVFNIDLCGSNYGDGAWGGEDWTGCYASTKVGTCEAYVRDNPTAFTDAYFLINSVKWYQKA</sequence>
<dbReference type="PROSITE" id="PS51762">
    <property type="entry name" value="GH16_2"/>
    <property type="match status" value="1"/>
</dbReference>
<dbReference type="InterPro" id="IPR050546">
    <property type="entry name" value="Glycosyl_Hydrlase_16"/>
</dbReference>
<evidence type="ECO:0000256" key="1">
    <source>
        <dbReference type="SAM" id="SignalP"/>
    </source>
</evidence>
<feature type="domain" description="GH16" evidence="2">
    <location>
        <begin position="110"/>
        <end position="396"/>
    </location>
</feature>
<dbReference type="SUPFAM" id="SSF49899">
    <property type="entry name" value="Concanavalin A-like lectins/glucanases"/>
    <property type="match status" value="1"/>
</dbReference>
<dbReference type="GO" id="GO:0004553">
    <property type="term" value="F:hydrolase activity, hydrolyzing O-glycosyl compounds"/>
    <property type="evidence" value="ECO:0007669"/>
    <property type="project" value="InterPro"/>
</dbReference>
<feature type="signal peptide" evidence="1">
    <location>
        <begin position="1"/>
        <end position="23"/>
    </location>
</feature>
<organism evidence="3 4">
    <name type="scientific">Lophium mytilinum</name>
    <dbReference type="NCBI Taxonomy" id="390894"/>
    <lineage>
        <taxon>Eukaryota</taxon>
        <taxon>Fungi</taxon>
        <taxon>Dikarya</taxon>
        <taxon>Ascomycota</taxon>
        <taxon>Pezizomycotina</taxon>
        <taxon>Dothideomycetes</taxon>
        <taxon>Pleosporomycetidae</taxon>
        <taxon>Mytilinidiales</taxon>
        <taxon>Mytilinidiaceae</taxon>
        <taxon>Lophium</taxon>
    </lineage>
</organism>
<dbReference type="Gene3D" id="2.60.120.200">
    <property type="match status" value="1"/>
</dbReference>
<dbReference type="GO" id="GO:0009251">
    <property type="term" value="P:glucan catabolic process"/>
    <property type="evidence" value="ECO:0007669"/>
    <property type="project" value="TreeGrafter"/>
</dbReference>
<dbReference type="AlphaFoldDB" id="A0A6A6RAN3"/>
<proteinExistence type="predicted"/>
<dbReference type="InterPro" id="IPR013320">
    <property type="entry name" value="ConA-like_dom_sf"/>
</dbReference>
<dbReference type="CDD" id="cd02181">
    <property type="entry name" value="GH16_fungal_Lam16A_glucanase"/>
    <property type="match status" value="1"/>
</dbReference>
<dbReference type="PANTHER" id="PTHR10963">
    <property type="entry name" value="GLYCOSYL HYDROLASE-RELATED"/>
    <property type="match status" value="1"/>
</dbReference>
<feature type="chain" id="PRO_5025547524" description="GH16 domain-containing protein" evidence="1">
    <location>
        <begin position="24"/>
        <end position="426"/>
    </location>
</feature>
<dbReference type="EMBL" id="MU004183">
    <property type="protein sequence ID" value="KAF2500547.1"/>
    <property type="molecule type" value="Genomic_DNA"/>
</dbReference>
<dbReference type="OrthoDB" id="192832at2759"/>
<gene>
    <name evidence="3" type="ORF">BU16DRAFT_451881</name>
</gene>
<protein>
    <recommendedName>
        <fullName evidence="2">GH16 domain-containing protein</fullName>
    </recommendedName>
</protein>
<dbReference type="InterPro" id="IPR000757">
    <property type="entry name" value="Beta-glucanase-like"/>
</dbReference>
<dbReference type="Pfam" id="PF26113">
    <property type="entry name" value="GH16_XgeA"/>
    <property type="match status" value="1"/>
</dbReference>
<evidence type="ECO:0000313" key="3">
    <source>
        <dbReference type="EMBL" id="KAF2500547.1"/>
    </source>
</evidence>
<reference evidence="3" key="1">
    <citation type="journal article" date="2020" name="Stud. Mycol.">
        <title>101 Dothideomycetes genomes: a test case for predicting lifestyles and emergence of pathogens.</title>
        <authorList>
            <person name="Haridas S."/>
            <person name="Albert R."/>
            <person name="Binder M."/>
            <person name="Bloem J."/>
            <person name="Labutti K."/>
            <person name="Salamov A."/>
            <person name="Andreopoulos B."/>
            <person name="Baker S."/>
            <person name="Barry K."/>
            <person name="Bills G."/>
            <person name="Bluhm B."/>
            <person name="Cannon C."/>
            <person name="Castanera R."/>
            <person name="Culley D."/>
            <person name="Daum C."/>
            <person name="Ezra D."/>
            <person name="Gonzalez J."/>
            <person name="Henrissat B."/>
            <person name="Kuo A."/>
            <person name="Liang C."/>
            <person name="Lipzen A."/>
            <person name="Lutzoni F."/>
            <person name="Magnuson J."/>
            <person name="Mondo S."/>
            <person name="Nolan M."/>
            <person name="Ohm R."/>
            <person name="Pangilinan J."/>
            <person name="Park H.-J."/>
            <person name="Ramirez L."/>
            <person name="Alfaro M."/>
            <person name="Sun H."/>
            <person name="Tritt A."/>
            <person name="Yoshinaga Y."/>
            <person name="Zwiers L.-H."/>
            <person name="Turgeon B."/>
            <person name="Goodwin S."/>
            <person name="Spatafora J."/>
            <person name="Crous P."/>
            <person name="Grigoriev I."/>
        </authorList>
    </citation>
    <scope>NUCLEOTIDE SEQUENCE</scope>
    <source>
        <strain evidence="3">CBS 269.34</strain>
    </source>
</reference>
<keyword evidence="1" id="KW-0732">Signal</keyword>
<keyword evidence="4" id="KW-1185">Reference proteome</keyword>